<evidence type="ECO:0000313" key="19">
    <source>
        <dbReference type="EMBL" id="KAL0397130.1"/>
    </source>
</evidence>
<evidence type="ECO:0000256" key="11">
    <source>
        <dbReference type="ARBA" id="ARBA00022946"/>
    </source>
</evidence>
<evidence type="ECO:0000256" key="1">
    <source>
        <dbReference type="ARBA" id="ARBA00001933"/>
    </source>
</evidence>
<dbReference type="GO" id="GO:0042802">
    <property type="term" value="F:identical protein binding"/>
    <property type="evidence" value="ECO:0007669"/>
    <property type="project" value="TreeGrafter"/>
</dbReference>
<keyword evidence="7 19" id="KW-0032">Aminotransferase</keyword>
<dbReference type="InterPro" id="IPR015422">
    <property type="entry name" value="PyrdxlP-dep_Trfase_small"/>
</dbReference>
<comment type="caution">
    <text evidence="19">The sequence shown here is derived from an EMBL/GenBank/DDBJ whole genome shotgun (WGS) entry which is preliminary data.</text>
</comment>
<dbReference type="InterPro" id="IPR005814">
    <property type="entry name" value="Aminotrans_3"/>
</dbReference>
<dbReference type="Gene3D" id="3.40.640.10">
    <property type="entry name" value="Type I PLP-dependent aspartate aminotransferase-like (Major domain)"/>
    <property type="match status" value="1"/>
</dbReference>
<dbReference type="EMBL" id="JACGWM010000001">
    <property type="protein sequence ID" value="KAL0397130.1"/>
    <property type="molecule type" value="Genomic_DNA"/>
</dbReference>
<dbReference type="InterPro" id="IPR049704">
    <property type="entry name" value="Aminotrans_3_PPA_site"/>
</dbReference>
<feature type="region of interest" description="Disordered" evidence="17">
    <location>
        <begin position="1"/>
        <end position="39"/>
    </location>
</feature>
<dbReference type="FunFam" id="3.40.640.10:FF:000280">
    <property type="entry name" value="Acetylornithine aminotransferase, mitochondrial"/>
    <property type="match status" value="1"/>
</dbReference>
<dbReference type="SUPFAM" id="SSF53383">
    <property type="entry name" value="PLP-dependent transferases"/>
    <property type="match status" value="1"/>
</dbReference>
<reference evidence="19" key="2">
    <citation type="journal article" date="2024" name="Plant">
        <title>Genomic evolution and insights into agronomic trait innovations of Sesamum species.</title>
        <authorList>
            <person name="Miao H."/>
            <person name="Wang L."/>
            <person name="Qu L."/>
            <person name="Liu H."/>
            <person name="Sun Y."/>
            <person name="Le M."/>
            <person name="Wang Q."/>
            <person name="Wei S."/>
            <person name="Zheng Y."/>
            <person name="Lin W."/>
            <person name="Duan Y."/>
            <person name="Cao H."/>
            <person name="Xiong S."/>
            <person name="Wang X."/>
            <person name="Wei L."/>
            <person name="Li C."/>
            <person name="Ma Q."/>
            <person name="Ju M."/>
            <person name="Zhao R."/>
            <person name="Li G."/>
            <person name="Mu C."/>
            <person name="Tian Q."/>
            <person name="Mei H."/>
            <person name="Zhang T."/>
            <person name="Gao T."/>
            <person name="Zhang H."/>
        </authorList>
    </citation>
    <scope>NUCLEOTIDE SEQUENCE</scope>
    <source>
        <strain evidence="19">KEN8</strain>
    </source>
</reference>
<comment type="subcellular location">
    <subcellularLocation>
        <location evidence="2">Mitochondrion</location>
    </subcellularLocation>
</comment>
<dbReference type="CDD" id="cd12437">
    <property type="entry name" value="RRM_BRAP2_like"/>
    <property type="match status" value="1"/>
</dbReference>
<gene>
    <name evidence="19" type="ORF">Scaly_0161400</name>
</gene>
<dbReference type="PROSITE" id="PS50271">
    <property type="entry name" value="ZF_UBP"/>
    <property type="match status" value="1"/>
</dbReference>
<evidence type="ECO:0000256" key="3">
    <source>
        <dbReference type="ARBA" id="ARBA00005024"/>
    </source>
</evidence>
<dbReference type="GO" id="GO:0030170">
    <property type="term" value="F:pyridoxal phosphate binding"/>
    <property type="evidence" value="ECO:0007669"/>
    <property type="project" value="InterPro"/>
</dbReference>
<evidence type="ECO:0000256" key="12">
    <source>
        <dbReference type="ARBA" id="ARBA00023128"/>
    </source>
</evidence>
<dbReference type="GO" id="GO:0006526">
    <property type="term" value="P:L-arginine biosynthetic process"/>
    <property type="evidence" value="ECO:0007669"/>
    <property type="project" value="UniProtKB-KW"/>
</dbReference>
<dbReference type="InterPro" id="IPR015421">
    <property type="entry name" value="PyrdxlP-dep_Trfase_major"/>
</dbReference>
<evidence type="ECO:0000256" key="5">
    <source>
        <dbReference type="ARBA" id="ARBA00012919"/>
    </source>
</evidence>
<dbReference type="NCBIfam" id="NF002325">
    <property type="entry name" value="PRK01278.1"/>
    <property type="match status" value="1"/>
</dbReference>
<comment type="similarity">
    <text evidence="4">Belongs to the class-III pyridoxal-phosphate-dependent aminotransferase family.</text>
</comment>
<keyword evidence="12" id="KW-0496">Mitochondrion</keyword>
<dbReference type="GO" id="GO:0009570">
    <property type="term" value="C:chloroplast stroma"/>
    <property type="evidence" value="ECO:0007669"/>
    <property type="project" value="TreeGrafter"/>
</dbReference>
<comment type="cofactor">
    <cofactor evidence="1">
        <name>pyridoxal 5'-phosphate</name>
        <dbReference type="ChEBI" id="CHEBI:597326"/>
    </cofactor>
</comment>
<evidence type="ECO:0000256" key="4">
    <source>
        <dbReference type="ARBA" id="ARBA00008954"/>
    </source>
</evidence>
<feature type="compositionally biased region" description="Basic residues" evidence="17">
    <location>
        <begin position="385"/>
        <end position="396"/>
    </location>
</feature>
<protein>
    <recommendedName>
        <fullName evidence="5">acetylornithine transaminase</fullName>
        <ecNumber evidence="5">2.6.1.11</ecNumber>
    </recommendedName>
    <alternativeName>
        <fullName evidence="14">Acetylornithine transaminase</fullName>
    </alternativeName>
</protein>
<evidence type="ECO:0000256" key="10">
    <source>
        <dbReference type="ARBA" id="ARBA00022898"/>
    </source>
</evidence>
<keyword evidence="6" id="KW-0055">Arginine biosynthesis</keyword>
<keyword evidence="10" id="KW-0663">Pyridoxal phosphate</keyword>
<dbReference type="Pfam" id="PF00202">
    <property type="entry name" value="Aminotran_3"/>
    <property type="match status" value="1"/>
</dbReference>
<keyword evidence="8" id="KW-0028">Amino-acid biosynthesis</keyword>
<dbReference type="AlphaFoldDB" id="A0AAW2SWS8"/>
<keyword evidence="15" id="KW-0863">Zinc-finger</keyword>
<dbReference type="NCBIfam" id="TIGR00707">
    <property type="entry name" value="argD"/>
    <property type="match status" value="1"/>
</dbReference>
<evidence type="ECO:0000256" key="9">
    <source>
        <dbReference type="ARBA" id="ARBA00022679"/>
    </source>
</evidence>
<feature type="domain" description="UBP-type" evidence="18">
    <location>
        <begin position="134"/>
        <end position="241"/>
    </location>
</feature>
<evidence type="ECO:0000256" key="15">
    <source>
        <dbReference type="PROSITE-ProRule" id="PRU00502"/>
    </source>
</evidence>
<dbReference type="PANTHER" id="PTHR11986">
    <property type="entry name" value="AMINOTRANSFERASE CLASS III"/>
    <property type="match status" value="1"/>
</dbReference>
<dbReference type="InterPro" id="IPR004636">
    <property type="entry name" value="AcOrn/SuccOrn_fam"/>
</dbReference>
<evidence type="ECO:0000256" key="14">
    <source>
        <dbReference type="ARBA" id="ARBA00078458"/>
    </source>
</evidence>
<evidence type="ECO:0000256" key="16">
    <source>
        <dbReference type="SAM" id="Coils"/>
    </source>
</evidence>
<dbReference type="GO" id="GO:0008270">
    <property type="term" value="F:zinc ion binding"/>
    <property type="evidence" value="ECO:0007669"/>
    <property type="project" value="UniProtKB-KW"/>
</dbReference>
<feature type="compositionally biased region" description="Polar residues" evidence="17">
    <location>
        <begin position="370"/>
        <end position="384"/>
    </location>
</feature>
<feature type="region of interest" description="Disordered" evidence="17">
    <location>
        <begin position="354"/>
        <end position="398"/>
    </location>
</feature>
<comment type="catalytic activity">
    <reaction evidence="13">
        <text>N(2)-acetyl-L-ornithine + 2-oxoglutarate = N-acetyl-L-glutamate 5-semialdehyde + L-glutamate</text>
        <dbReference type="Rhea" id="RHEA:18049"/>
        <dbReference type="ChEBI" id="CHEBI:16810"/>
        <dbReference type="ChEBI" id="CHEBI:29123"/>
        <dbReference type="ChEBI" id="CHEBI:29985"/>
        <dbReference type="ChEBI" id="CHEBI:57805"/>
        <dbReference type="EC" id="2.6.1.11"/>
    </reaction>
</comment>
<dbReference type="Pfam" id="PF02148">
    <property type="entry name" value="zf-UBP"/>
    <property type="match status" value="1"/>
</dbReference>
<dbReference type="Gene3D" id="3.30.40.10">
    <property type="entry name" value="Zinc/RING finger domain, C3HC4 (zinc finger)"/>
    <property type="match status" value="1"/>
</dbReference>
<dbReference type="GO" id="GO:0005739">
    <property type="term" value="C:mitochondrion"/>
    <property type="evidence" value="ECO:0007669"/>
    <property type="project" value="UniProtKB-SubCell"/>
</dbReference>
<dbReference type="PANTHER" id="PTHR11986:SF79">
    <property type="entry name" value="ACETYLORNITHINE AMINOTRANSFERASE, MITOCHONDRIAL"/>
    <property type="match status" value="1"/>
</dbReference>
<keyword evidence="15" id="KW-0862">Zinc</keyword>
<feature type="compositionally biased region" description="Low complexity" evidence="17">
    <location>
        <begin position="1"/>
        <end position="16"/>
    </location>
</feature>
<dbReference type="InterPro" id="IPR013083">
    <property type="entry name" value="Znf_RING/FYVE/PHD"/>
</dbReference>
<evidence type="ECO:0000256" key="7">
    <source>
        <dbReference type="ARBA" id="ARBA00022576"/>
    </source>
</evidence>
<evidence type="ECO:0000256" key="6">
    <source>
        <dbReference type="ARBA" id="ARBA00022571"/>
    </source>
</evidence>
<accession>A0AAW2SWS8</accession>
<evidence type="ECO:0000256" key="17">
    <source>
        <dbReference type="SAM" id="MobiDB-lite"/>
    </source>
</evidence>
<keyword evidence="9" id="KW-0808">Transferase</keyword>
<dbReference type="CDD" id="cd00610">
    <property type="entry name" value="OAT_like"/>
    <property type="match status" value="1"/>
</dbReference>
<dbReference type="InterPro" id="IPR015424">
    <property type="entry name" value="PyrdxlP-dep_Trfase"/>
</dbReference>
<reference evidence="19" key="1">
    <citation type="submission" date="2020-06" db="EMBL/GenBank/DDBJ databases">
        <authorList>
            <person name="Li T."/>
            <person name="Hu X."/>
            <person name="Zhang T."/>
            <person name="Song X."/>
            <person name="Zhang H."/>
            <person name="Dai N."/>
            <person name="Sheng W."/>
            <person name="Hou X."/>
            <person name="Wei L."/>
        </authorList>
    </citation>
    <scope>NUCLEOTIDE SEQUENCE</scope>
    <source>
        <strain evidence="19">KEN8</strain>
        <tissue evidence="19">Leaf</tissue>
    </source>
</reference>
<dbReference type="InterPro" id="IPR050103">
    <property type="entry name" value="Class-III_PLP-dep_AT"/>
</dbReference>
<evidence type="ECO:0000256" key="8">
    <source>
        <dbReference type="ARBA" id="ARBA00022605"/>
    </source>
</evidence>
<proteinExistence type="inferred from homology"/>
<dbReference type="EC" id="2.6.1.11" evidence="5"/>
<keyword evidence="16" id="KW-0175">Coiled coil</keyword>
<name>A0AAW2SWS8_9LAMI</name>
<organism evidence="19">
    <name type="scientific">Sesamum calycinum</name>
    <dbReference type="NCBI Taxonomy" id="2727403"/>
    <lineage>
        <taxon>Eukaryota</taxon>
        <taxon>Viridiplantae</taxon>
        <taxon>Streptophyta</taxon>
        <taxon>Embryophyta</taxon>
        <taxon>Tracheophyta</taxon>
        <taxon>Spermatophyta</taxon>
        <taxon>Magnoliopsida</taxon>
        <taxon>eudicotyledons</taxon>
        <taxon>Gunneridae</taxon>
        <taxon>Pentapetalae</taxon>
        <taxon>asterids</taxon>
        <taxon>lamiids</taxon>
        <taxon>Lamiales</taxon>
        <taxon>Pedaliaceae</taxon>
        <taxon>Sesamum</taxon>
    </lineage>
</organism>
<keyword evidence="15" id="KW-0479">Metal-binding</keyword>
<feature type="coiled-coil region" evidence="16">
    <location>
        <begin position="308"/>
        <end position="352"/>
    </location>
</feature>
<dbReference type="Gene3D" id="3.90.1150.10">
    <property type="entry name" value="Aspartate Aminotransferase, domain 1"/>
    <property type="match status" value="1"/>
</dbReference>
<comment type="pathway">
    <text evidence="3">Amino-acid biosynthesis; L-arginine biosynthesis; N(2)-acetyl-L-ornithine from L-glutamate: step 4/4.</text>
</comment>
<evidence type="ECO:0000259" key="18">
    <source>
        <dbReference type="PROSITE" id="PS50271"/>
    </source>
</evidence>
<dbReference type="SUPFAM" id="SSF57850">
    <property type="entry name" value="RING/U-box"/>
    <property type="match status" value="1"/>
</dbReference>
<dbReference type="InterPro" id="IPR011422">
    <property type="entry name" value="BRAP2/ETP1_RRM"/>
</dbReference>
<dbReference type="PROSITE" id="PS00600">
    <property type="entry name" value="AA_TRANSFER_CLASS_3"/>
    <property type="match status" value="1"/>
</dbReference>
<evidence type="ECO:0000256" key="13">
    <source>
        <dbReference type="ARBA" id="ARBA00050813"/>
    </source>
</evidence>
<dbReference type="GO" id="GO:0003992">
    <property type="term" value="F:N2-acetyl-L-ornithine:2-oxoglutarate 5-aminotransferase activity"/>
    <property type="evidence" value="ECO:0007669"/>
    <property type="project" value="UniProtKB-EC"/>
</dbReference>
<dbReference type="InterPro" id="IPR001607">
    <property type="entry name" value="Znf_UBP"/>
</dbReference>
<sequence>MLEETSTSSSAAAGASPDDLYRSPSAMGSTGDSSTSATAQALHFSSGNPRIEEIRGVMHLYRGDVASSSAQFPVERKPLISVLGVPNHMTYADFCKFCGSFIQHMLEMRIVRTEGLEDRYSILIRFDNQTSADSFYKHFNGKRFSSLEEESCRMFFTVDIQYTGSIEHSQHSPASSIEQPSCPVCLDWYREGHAISHWKETQHCYSLELETRVWDYAGDNYVHRLIQSKTDGKLVELNHHCMPNGDGYSDTLLESEVEYIVNEYNELLTSQLENQKNYFESLLQEVEDDTERESSVAVEKALSQNPKLLKLQAKLDKFIEERDFLMTEKKLLKLKNEKIEELEEQLRVMMASLETGGDDQPSNKLKDRSTSPLVAESSTKNGSRGSKKTTNRRKNKGPVPILLLHSHAGAASSLNSVILNGEEIVKHFIKNMSLSALFSINNSISPALHRSLSLKPRSLSIAPVACLNVDVRAPDSSQNPLLHDKRSSEVIADDKEFIVGTYARSPVVLASGKGCKLYDVEGREYLDLTSGIAVNALGHGDPDWVRAVTEQSQVLAHVSNIYYTVPQVELAKRLVASSFADRVFFCNSGTEANEAAIKFSRKFQRFSDPDLKDPPVEFIAFTNCFHGRTMGALALTSKEQYRSPFEPVMSGVTFLEYGNTQAAVELIQSGKVAAVFVEPIQGEGGIYGATKEFLQSLRTACDNAGCLLVFDEVQCGLGRTGYLWAHEAFGVYPDIMTLAKPLAGGLPIGAVLVTKRVASAINFGDHGSTFAGNPLVCSAGIAVLDKISNPSFLASVSDKGQYFKDLLVEKLGGNSHVKEIRGFGLIIGIELDASASPLVDACQKSGLLVLTAGKGNVVRIVPPNSQTLIRVPRISRHCLGFLEPLS</sequence>
<keyword evidence="11" id="KW-0809">Transit peptide</keyword>
<feature type="compositionally biased region" description="Low complexity" evidence="17">
    <location>
        <begin position="25"/>
        <end position="39"/>
    </location>
</feature>
<dbReference type="Pfam" id="PF07576">
    <property type="entry name" value="BRAP2"/>
    <property type="match status" value="1"/>
</dbReference>
<evidence type="ECO:0000256" key="2">
    <source>
        <dbReference type="ARBA" id="ARBA00004173"/>
    </source>
</evidence>